<comment type="caution">
    <text evidence="1">The sequence shown here is derived from an EMBL/GenBank/DDBJ whole genome shotgun (WGS) entry which is preliminary data.</text>
</comment>
<dbReference type="InterPro" id="IPR013783">
    <property type="entry name" value="Ig-like_fold"/>
</dbReference>
<keyword evidence="2" id="KW-1185">Reference proteome</keyword>
<sequence>CNITVYATLGLQSVIPCPLSSVINNTQWIGPPGLTVYNLQGTTILNVNGLPADFLSRLSVHPTTGALIINNIQMSDENCYYCKVLTEAISVKLRII</sequence>
<dbReference type="SUPFAM" id="SSF48726">
    <property type="entry name" value="Immunoglobulin"/>
    <property type="match status" value="1"/>
</dbReference>
<protein>
    <recommendedName>
        <fullName evidence="3">Ig-like domain-containing protein</fullName>
    </recommendedName>
</protein>
<name>A0ABD3TJP0_SINWO</name>
<organism evidence="1 2">
    <name type="scientific">Sinanodonta woodiana</name>
    <name type="common">Chinese pond mussel</name>
    <name type="synonym">Anodonta woodiana</name>
    <dbReference type="NCBI Taxonomy" id="1069815"/>
    <lineage>
        <taxon>Eukaryota</taxon>
        <taxon>Metazoa</taxon>
        <taxon>Spiralia</taxon>
        <taxon>Lophotrochozoa</taxon>
        <taxon>Mollusca</taxon>
        <taxon>Bivalvia</taxon>
        <taxon>Autobranchia</taxon>
        <taxon>Heteroconchia</taxon>
        <taxon>Palaeoheterodonta</taxon>
        <taxon>Unionida</taxon>
        <taxon>Unionoidea</taxon>
        <taxon>Unionidae</taxon>
        <taxon>Unioninae</taxon>
        <taxon>Sinanodonta</taxon>
    </lineage>
</organism>
<reference evidence="1 2" key="1">
    <citation type="submission" date="2024-11" db="EMBL/GenBank/DDBJ databases">
        <title>Chromosome-level genome assembly of the freshwater bivalve Anodonta woodiana.</title>
        <authorList>
            <person name="Chen X."/>
        </authorList>
    </citation>
    <scope>NUCLEOTIDE SEQUENCE [LARGE SCALE GENOMIC DNA]</scope>
    <source>
        <strain evidence="1">MN2024</strain>
        <tissue evidence="1">Gills</tissue>
    </source>
</reference>
<proteinExistence type="predicted"/>
<accession>A0ABD3TJP0</accession>
<dbReference type="Proteomes" id="UP001634394">
    <property type="component" value="Unassembled WGS sequence"/>
</dbReference>
<feature type="non-terminal residue" evidence="1">
    <location>
        <position position="1"/>
    </location>
</feature>
<dbReference type="AlphaFoldDB" id="A0ABD3TJP0"/>
<evidence type="ECO:0008006" key="3">
    <source>
        <dbReference type="Google" id="ProtNLM"/>
    </source>
</evidence>
<dbReference type="InterPro" id="IPR036179">
    <property type="entry name" value="Ig-like_dom_sf"/>
</dbReference>
<dbReference type="Gene3D" id="2.60.40.10">
    <property type="entry name" value="Immunoglobulins"/>
    <property type="match status" value="1"/>
</dbReference>
<dbReference type="EMBL" id="JBJQND010000018">
    <property type="protein sequence ID" value="KAL3837254.1"/>
    <property type="molecule type" value="Genomic_DNA"/>
</dbReference>
<gene>
    <name evidence="1" type="ORF">ACJMK2_022622</name>
</gene>
<feature type="non-terminal residue" evidence="1">
    <location>
        <position position="96"/>
    </location>
</feature>
<evidence type="ECO:0000313" key="2">
    <source>
        <dbReference type="Proteomes" id="UP001634394"/>
    </source>
</evidence>
<evidence type="ECO:0000313" key="1">
    <source>
        <dbReference type="EMBL" id="KAL3837254.1"/>
    </source>
</evidence>